<dbReference type="GO" id="GO:0000731">
    <property type="term" value="P:DNA synthesis involved in DNA repair"/>
    <property type="evidence" value="ECO:0007669"/>
    <property type="project" value="TreeGrafter"/>
</dbReference>
<dbReference type="Pfam" id="PF02463">
    <property type="entry name" value="SMC_N"/>
    <property type="match status" value="1"/>
</dbReference>
<organism evidence="11 12">
    <name type="scientific">SAR86 cluster bacterium</name>
    <dbReference type="NCBI Taxonomy" id="2030880"/>
    <lineage>
        <taxon>Bacteria</taxon>
        <taxon>Pseudomonadati</taxon>
        <taxon>Pseudomonadota</taxon>
        <taxon>Gammaproteobacteria</taxon>
        <taxon>SAR86 cluster</taxon>
    </lineage>
</organism>
<sequence length="360" mass="40444">MSKIKRLDISFVRNIQSALIEPSATVNILHGENGSGKTSVLESIYLLGTGRSFRSGKLDPLITHDYDEAIVFAELFNGPSIGLSKSRRKAHKLRYASETQKNWDNVARELPVQILDSNSFLLLEGGPKPRRRFLDWGVFHVEHSFVDSWRRSRKSIANRNMLLKQRQVDHSQLKAWDVELCLAASEMDVARKSYFEEFLPLFINVYKSLDPSNADLLDVAYERGWDSQQELSDVLIENRTIDIRYGATQSGPHRADISLKVGKSKAVEILSRGQQKLLVSALKIAQGRLLSKSLGRECIYLVDDLPAELDRDNRAAVFNQLLSIGGQMFVTCVDLPAIVECLSSPPAMAMFHVERGTITA</sequence>
<feature type="binding site" evidence="9">
    <location>
        <begin position="31"/>
        <end position="38"/>
    </location>
    <ligand>
        <name>ATP</name>
        <dbReference type="ChEBI" id="CHEBI:30616"/>
    </ligand>
</feature>
<dbReference type="Gene3D" id="3.40.50.300">
    <property type="entry name" value="P-loop containing nucleotide triphosphate hydrolases"/>
    <property type="match status" value="1"/>
</dbReference>
<evidence type="ECO:0000256" key="7">
    <source>
        <dbReference type="ARBA" id="ARBA00022840"/>
    </source>
</evidence>
<keyword evidence="7 9" id="KW-0067">ATP-binding</keyword>
<feature type="domain" description="RecF/RecN/SMC N-terminal" evidence="10">
    <location>
        <begin position="4"/>
        <end position="338"/>
    </location>
</feature>
<dbReference type="PANTHER" id="PTHR32182">
    <property type="entry name" value="DNA REPLICATION AND REPAIR PROTEIN RECF"/>
    <property type="match status" value="1"/>
</dbReference>
<dbReference type="PROSITE" id="PS00617">
    <property type="entry name" value="RECF_1"/>
    <property type="match status" value="1"/>
</dbReference>
<keyword evidence="6 9" id="KW-0547">Nucleotide-binding</keyword>
<dbReference type="InterPro" id="IPR003395">
    <property type="entry name" value="RecF/RecN/SMC_N"/>
</dbReference>
<dbReference type="AlphaFoldDB" id="A0A2A5AYG7"/>
<name>A0A2A5AYG7_9GAMM</name>
<evidence type="ECO:0000256" key="2">
    <source>
        <dbReference type="ARBA" id="ARBA00008016"/>
    </source>
</evidence>
<evidence type="ECO:0000313" key="12">
    <source>
        <dbReference type="Proteomes" id="UP000218327"/>
    </source>
</evidence>
<dbReference type="HAMAP" id="MF_00365">
    <property type="entry name" value="RecF"/>
    <property type="match status" value="1"/>
</dbReference>
<evidence type="ECO:0000259" key="10">
    <source>
        <dbReference type="Pfam" id="PF02463"/>
    </source>
</evidence>
<dbReference type="GO" id="GO:0009432">
    <property type="term" value="P:SOS response"/>
    <property type="evidence" value="ECO:0007669"/>
    <property type="project" value="UniProtKB-UniRule"/>
</dbReference>
<evidence type="ECO:0000256" key="4">
    <source>
        <dbReference type="ARBA" id="ARBA00022490"/>
    </source>
</evidence>
<proteinExistence type="inferred from homology"/>
<reference evidence="12" key="1">
    <citation type="submission" date="2017-08" db="EMBL/GenBank/DDBJ databases">
        <title>A dynamic microbial community with high functional redundancy inhabits the cold, oxic subseafloor aquifer.</title>
        <authorList>
            <person name="Tully B.J."/>
            <person name="Wheat C.G."/>
            <person name="Glazer B.T."/>
            <person name="Huber J.A."/>
        </authorList>
    </citation>
    <scope>NUCLEOTIDE SEQUENCE [LARGE SCALE GENOMIC DNA]</scope>
</reference>
<evidence type="ECO:0000313" key="11">
    <source>
        <dbReference type="EMBL" id="PCJ24292.1"/>
    </source>
</evidence>
<evidence type="ECO:0000256" key="3">
    <source>
        <dbReference type="ARBA" id="ARBA00020170"/>
    </source>
</evidence>
<dbReference type="InterPro" id="IPR018078">
    <property type="entry name" value="DNA-binding_RecF_CS"/>
</dbReference>
<keyword evidence="9" id="KW-0227">DNA damage</keyword>
<dbReference type="Proteomes" id="UP000218327">
    <property type="component" value="Unassembled WGS sequence"/>
</dbReference>
<protein>
    <recommendedName>
        <fullName evidence="3 9">DNA replication and repair protein RecF</fullName>
    </recommendedName>
</protein>
<keyword evidence="8 9" id="KW-0238">DNA-binding</keyword>
<keyword evidence="9" id="KW-0234">DNA repair</keyword>
<evidence type="ECO:0000256" key="1">
    <source>
        <dbReference type="ARBA" id="ARBA00004496"/>
    </source>
</evidence>
<gene>
    <name evidence="9" type="primary">recF</name>
    <name evidence="11" type="ORF">COA96_09860</name>
</gene>
<dbReference type="EMBL" id="NVVJ01000028">
    <property type="protein sequence ID" value="PCJ24292.1"/>
    <property type="molecule type" value="Genomic_DNA"/>
</dbReference>
<comment type="caution">
    <text evidence="11">The sequence shown here is derived from an EMBL/GenBank/DDBJ whole genome shotgun (WGS) entry which is preliminary data.</text>
</comment>
<dbReference type="GO" id="GO:0003697">
    <property type="term" value="F:single-stranded DNA binding"/>
    <property type="evidence" value="ECO:0007669"/>
    <property type="project" value="UniProtKB-UniRule"/>
</dbReference>
<comment type="subcellular location">
    <subcellularLocation>
        <location evidence="1 9">Cytoplasm</location>
    </subcellularLocation>
</comment>
<dbReference type="Gene3D" id="1.20.1050.90">
    <property type="entry name" value="RecF/RecN/SMC, N-terminal domain"/>
    <property type="match status" value="1"/>
</dbReference>
<dbReference type="SUPFAM" id="SSF52540">
    <property type="entry name" value="P-loop containing nucleoside triphosphate hydrolases"/>
    <property type="match status" value="1"/>
</dbReference>
<dbReference type="PANTHER" id="PTHR32182:SF0">
    <property type="entry name" value="DNA REPLICATION AND REPAIR PROTEIN RECF"/>
    <property type="match status" value="1"/>
</dbReference>
<comment type="function">
    <text evidence="9">The RecF protein is involved in DNA metabolism; it is required for DNA replication and normal SOS inducibility. RecF binds preferentially to single-stranded, linear DNA. It also seems to bind ATP.</text>
</comment>
<evidence type="ECO:0000256" key="9">
    <source>
        <dbReference type="HAMAP-Rule" id="MF_00365"/>
    </source>
</evidence>
<dbReference type="GO" id="GO:0005737">
    <property type="term" value="C:cytoplasm"/>
    <property type="evidence" value="ECO:0007669"/>
    <property type="project" value="UniProtKB-SubCell"/>
</dbReference>
<dbReference type="InterPro" id="IPR001238">
    <property type="entry name" value="DNA-binding_RecF"/>
</dbReference>
<dbReference type="GO" id="GO:0006302">
    <property type="term" value="P:double-strand break repair"/>
    <property type="evidence" value="ECO:0007669"/>
    <property type="project" value="TreeGrafter"/>
</dbReference>
<accession>A0A2A5AYG7</accession>
<dbReference type="GO" id="GO:0005524">
    <property type="term" value="F:ATP binding"/>
    <property type="evidence" value="ECO:0007669"/>
    <property type="project" value="UniProtKB-UniRule"/>
</dbReference>
<comment type="similarity">
    <text evidence="2 9">Belongs to the RecF family.</text>
</comment>
<dbReference type="InterPro" id="IPR042174">
    <property type="entry name" value="RecF_2"/>
</dbReference>
<dbReference type="NCBIfam" id="TIGR00611">
    <property type="entry name" value="recf"/>
    <property type="match status" value="1"/>
</dbReference>
<evidence type="ECO:0000256" key="8">
    <source>
        <dbReference type="ARBA" id="ARBA00023125"/>
    </source>
</evidence>
<dbReference type="GO" id="GO:0006260">
    <property type="term" value="P:DNA replication"/>
    <property type="evidence" value="ECO:0007669"/>
    <property type="project" value="UniProtKB-UniRule"/>
</dbReference>
<dbReference type="InterPro" id="IPR027417">
    <property type="entry name" value="P-loop_NTPase"/>
</dbReference>
<keyword evidence="9" id="KW-0742">SOS response</keyword>
<keyword evidence="4 9" id="KW-0963">Cytoplasm</keyword>
<keyword evidence="5 9" id="KW-0235">DNA replication</keyword>
<evidence type="ECO:0000256" key="6">
    <source>
        <dbReference type="ARBA" id="ARBA00022741"/>
    </source>
</evidence>
<evidence type="ECO:0000256" key="5">
    <source>
        <dbReference type="ARBA" id="ARBA00022705"/>
    </source>
</evidence>